<evidence type="ECO:0000313" key="4">
    <source>
        <dbReference type="Proteomes" id="UP000789595"/>
    </source>
</evidence>
<sequence>MADPGAGTPAADGQGSWESALLPLNLSSITIAWAKLHIQKHAAESILQEKGFIVNIFAPLLTTVLPHARKSWRAVDKKVRAALDATRAARAASAAQAALAATPQVGADAAAEDDELGDDEVELEARRECNDAALDVLNLGGAADESDEDDEGGHAERAIENLGEEVQRQHFYYKRELDDLEPDELRAQLELRGKATQGTKADLVERLWVMVQEEEKVEEGGDQSVKMNLHRLKQLLLHLMLRWDGKTLGWKGGASVRSLIVEQLEDDADLQAAFYASCARRSVVGVAWSGEVAVAAACDRSSFFANFWRFFEVEVRLATVPYQSWVEGDLLRFLEALPSITLQVCAAPKPLIRKYMLLNMERLLHYKDKHPDVLKFISRNCKRLDEEDVELTNALLGRFCHARQVADIDTYIHVSGLLGGLHQLTAELDARAFNRKPQASEHVRLRDLYSTPSWKESNAVLDNWILDTALRAAAGDAQLDAAWERDDRFKRALDNMPIWEGQLESWLKTKRRREAAPGPGPAPAPG</sequence>
<gene>
    <name evidence="3" type="ORF">PECAL_1P33230</name>
</gene>
<feature type="domain" description="SAP" evidence="2">
    <location>
        <begin position="177"/>
        <end position="211"/>
    </location>
</feature>
<evidence type="ECO:0000313" key="3">
    <source>
        <dbReference type="EMBL" id="CAH0366814.1"/>
    </source>
</evidence>
<feature type="compositionally biased region" description="Acidic residues" evidence="1">
    <location>
        <begin position="110"/>
        <end position="121"/>
    </location>
</feature>
<protein>
    <recommendedName>
        <fullName evidence="2">SAP domain-containing protein</fullName>
    </recommendedName>
</protein>
<dbReference type="SUPFAM" id="SSF68906">
    <property type="entry name" value="SAP domain"/>
    <property type="match status" value="1"/>
</dbReference>
<reference evidence="3" key="1">
    <citation type="submission" date="2021-11" db="EMBL/GenBank/DDBJ databases">
        <authorList>
            <consortium name="Genoscope - CEA"/>
            <person name="William W."/>
        </authorList>
    </citation>
    <scope>NUCLEOTIDE SEQUENCE</scope>
</reference>
<evidence type="ECO:0000259" key="2">
    <source>
        <dbReference type="PROSITE" id="PS50800"/>
    </source>
</evidence>
<accession>A0A8J2SF72</accession>
<comment type="caution">
    <text evidence="3">The sequence shown here is derived from an EMBL/GenBank/DDBJ whole genome shotgun (WGS) entry which is preliminary data.</text>
</comment>
<dbReference type="InterPro" id="IPR003034">
    <property type="entry name" value="SAP_dom"/>
</dbReference>
<dbReference type="EMBL" id="CAKKNE010000001">
    <property type="protein sequence ID" value="CAH0366814.1"/>
    <property type="molecule type" value="Genomic_DNA"/>
</dbReference>
<keyword evidence="4" id="KW-1185">Reference proteome</keyword>
<name>A0A8J2SF72_9STRA</name>
<evidence type="ECO:0000256" key="1">
    <source>
        <dbReference type="SAM" id="MobiDB-lite"/>
    </source>
</evidence>
<proteinExistence type="predicted"/>
<dbReference type="AlphaFoldDB" id="A0A8J2SF72"/>
<dbReference type="Proteomes" id="UP000789595">
    <property type="component" value="Unassembled WGS sequence"/>
</dbReference>
<dbReference type="OrthoDB" id="10611560at2759"/>
<dbReference type="InterPro" id="IPR036361">
    <property type="entry name" value="SAP_dom_sf"/>
</dbReference>
<organism evidence="3 4">
    <name type="scientific">Pelagomonas calceolata</name>
    <dbReference type="NCBI Taxonomy" id="35677"/>
    <lineage>
        <taxon>Eukaryota</taxon>
        <taxon>Sar</taxon>
        <taxon>Stramenopiles</taxon>
        <taxon>Ochrophyta</taxon>
        <taxon>Pelagophyceae</taxon>
        <taxon>Pelagomonadales</taxon>
        <taxon>Pelagomonadaceae</taxon>
        <taxon>Pelagomonas</taxon>
    </lineage>
</organism>
<dbReference type="Gene3D" id="1.10.720.30">
    <property type="entry name" value="SAP domain"/>
    <property type="match status" value="1"/>
</dbReference>
<dbReference type="PROSITE" id="PS50800">
    <property type="entry name" value="SAP"/>
    <property type="match status" value="1"/>
</dbReference>
<feature type="region of interest" description="Disordered" evidence="1">
    <location>
        <begin position="102"/>
        <end position="121"/>
    </location>
</feature>